<evidence type="ECO:0000313" key="1">
    <source>
        <dbReference type="EMBL" id="GAA3741308.1"/>
    </source>
</evidence>
<accession>A0ABP7FJ91</accession>
<protein>
    <submittedName>
        <fullName evidence="1">Uncharacterized protein</fullName>
    </submittedName>
</protein>
<organism evidence="1 2">
    <name type="scientific">Leifsonella bigeumensis</name>
    <dbReference type="NCBI Taxonomy" id="433643"/>
    <lineage>
        <taxon>Bacteria</taxon>
        <taxon>Bacillati</taxon>
        <taxon>Actinomycetota</taxon>
        <taxon>Actinomycetes</taxon>
        <taxon>Micrococcales</taxon>
        <taxon>Microbacteriaceae</taxon>
        <taxon>Leifsonella</taxon>
    </lineage>
</organism>
<dbReference type="RefSeq" id="WP_344755551.1">
    <property type="nucleotide sequence ID" value="NZ_BAABAE010000003.1"/>
</dbReference>
<dbReference type="EMBL" id="BAABAE010000003">
    <property type="protein sequence ID" value="GAA3741308.1"/>
    <property type="molecule type" value="Genomic_DNA"/>
</dbReference>
<sequence>MTSSTDLGPTLVPILSPGRHRSPRSGACFMEFASWLAGERWSDHPACTHPALAFLARMVNDCTSDRARSRLAELIPSVIGLNGDDRRIEILLALRVATSALPIASEERQRALAVGILSCRMRLALLGHPDDGELSARIDDAFSKAPLAARWAEDFVAQNATAARERAVSRMAESVIRTGVLGIAQACSPGADTLLRKVLRRAISDCRAVLDETPVLDEASVEDRLAGPGALEFEEAVVARRRDDAVPQGEGLLALRRG</sequence>
<reference evidence="2" key="1">
    <citation type="journal article" date="2019" name="Int. J. Syst. Evol. Microbiol.">
        <title>The Global Catalogue of Microorganisms (GCM) 10K type strain sequencing project: providing services to taxonomists for standard genome sequencing and annotation.</title>
        <authorList>
            <consortium name="The Broad Institute Genomics Platform"/>
            <consortium name="The Broad Institute Genome Sequencing Center for Infectious Disease"/>
            <person name="Wu L."/>
            <person name="Ma J."/>
        </authorList>
    </citation>
    <scope>NUCLEOTIDE SEQUENCE [LARGE SCALE GENOMIC DNA]</scope>
    <source>
        <strain evidence="2">JCM 16949</strain>
    </source>
</reference>
<keyword evidence="2" id="KW-1185">Reference proteome</keyword>
<comment type="caution">
    <text evidence="1">The sequence shown here is derived from an EMBL/GenBank/DDBJ whole genome shotgun (WGS) entry which is preliminary data.</text>
</comment>
<proteinExistence type="predicted"/>
<evidence type="ECO:0000313" key="2">
    <source>
        <dbReference type="Proteomes" id="UP001501004"/>
    </source>
</evidence>
<name>A0ABP7FJ91_9MICO</name>
<dbReference type="Proteomes" id="UP001501004">
    <property type="component" value="Unassembled WGS sequence"/>
</dbReference>
<gene>
    <name evidence="1" type="ORF">GCM10022239_16240</name>
</gene>